<evidence type="ECO:0000256" key="2">
    <source>
        <dbReference type="SAM" id="SignalP"/>
    </source>
</evidence>
<feature type="chain" id="PRO_5031397018" description="UPAR/Ly6 domain-containing protein" evidence="2">
    <location>
        <begin position="20"/>
        <end position="150"/>
    </location>
</feature>
<dbReference type="AlphaFoldDB" id="A0A7S1AZQ4"/>
<sequence length="150" mass="15883">MWTAMKLIKCFVFVRGVASLICNVGHQSDCDGVGLVETMDVRNCSSSVQVKHCMIHTYTSPVGAGNCWTSVSQCIASTCAGIQMLLTAVSRASDSLTVNGFRCTTCSTDLCNVEDVERLLSATAASGSSSRSFVWCLLLGGVVFFFSGAV</sequence>
<dbReference type="EMBL" id="HBFQ01063252">
    <property type="protein sequence ID" value="CAD8870408.1"/>
    <property type="molecule type" value="Transcribed_RNA"/>
</dbReference>
<reference evidence="3" key="1">
    <citation type="submission" date="2021-01" db="EMBL/GenBank/DDBJ databases">
        <authorList>
            <person name="Corre E."/>
            <person name="Pelletier E."/>
            <person name="Niang G."/>
            <person name="Scheremetjew M."/>
            <person name="Finn R."/>
            <person name="Kale V."/>
            <person name="Holt S."/>
            <person name="Cochrane G."/>
            <person name="Meng A."/>
            <person name="Brown T."/>
            <person name="Cohen L."/>
        </authorList>
    </citation>
    <scope>NUCLEOTIDE SEQUENCE</scope>
</reference>
<proteinExistence type="predicted"/>
<protein>
    <recommendedName>
        <fullName evidence="4">UPAR/Ly6 domain-containing protein</fullName>
    </recommendedName>
</protein>
<name>A0A7S1AZQ4_NOCSC</name>
<accession>A0A7S1AZQ4</accession>
<evidence type="ECO:0000313" key="3">
    <source>
        <dbReference type="EMBL" id="CAD8870408.1"/>
    </source>
</evidence>
<keyword evidence="1" id="KW-0472">Membrane</keyword>
<keyword evidence="1" id="KW-1133">Transmembrane helix</keyword>
<keyword evidence="1" id="KW-0812">Transmembrane</keyword>
<keyword evidence="2" id="KW-0732">Signal</keyword>
<feature type="signal peptide" evidence="2">
    <location>
        <begin position="1"/>
        <end position="19"/>
    </location>
</feature>
<evidence type="ECO:0008006" key="4">
    <source>
        <dbReference type="Google" id="ProtNLM"/>
    </source>
</evidence>
<feature type="transmembrane region" description="Helical" evidence="1">
    <location>
        <begin position="132"/>
        <end position="149"/>
    </location>
</feature>
<evidence type="ECO:0000256" key="1">
    <source>
        <dbReference type="SAM" id="Phobius"/>
    </source>
</evidence>
<gene>
    <name evidence="3" type="ORF">NSCI0253_LOCUS44765</name>
</gene>
<organism evidence="3">
    <name type="scientific">Noctiluca scintillans</name>
    <name type="common">Sea sparkle</name>
    <name type="synonym">Red tide dinoflagellate</name>
    <dbReference type="NCBI Taxonomy" id="2966"/>
    <lineage>
        <taxon>Eukaryota</taxon>
        <taxon>Sar</taxon>
        <taxon>Alveolata</taxon>
        <taxon>Dinophyceae</taxon>
        <taxon>Noctilucales</taxon>
        <taxon>Noctilucaceae</taxon>
        <taxon>Noctiluca</taxon>
    </lineage>
</organism>